<proteinExistence type="predicted"/>
<name>A0A310SLL0_9HYME</name>
<protein>
    <submittedName>
        <fullName evidence="2">Uncharacterized protein</fullName>
    </submittedName>
</protein>
<dbReference type="Proteomes" id="UP000250275">
    <property type="component" value="Unassembled WGS sequence"/>
</dbReference>
<reference evidence="2 3" key="1">
    <citation type="submission" date="2015-07" db="EMBL/GenBank/DDBJ databases">
        <title>The genome of Eufriesea mexicana.</title>
        <authorList>
            <person name="Pan H."/>
            <person name="Kapheim K."/>
        </authorList>
    </citation>
    <scope>NUCLEOTIDE SEQUENCE [LARGE SCALE GENOMIC DNA]</scope>
    <source>
        <strain evidence="2">0111107269</strain>
        <tissue evidence="2">Whole body</tissue>
    </source>
</reference>
<dbReference type="EMBL" id="KQ762882">
    <property type="protein sequence ID" value="OAD55325.1"/>
    <property type="molecule type" value="Genomic_DNA"/>
</dbReference>
<gene>
    <name evidence="2" type="ORF">WN48_04839</name>
</gene>
<accession>A0A310SLL0</accession>
<evidence type="ECO:0000256" key="1">
    <source>
        <dbReference type="SAM" id="MobiDB-lite"/>
    </source>
</evidence>
<keyword evidence="3" id="KW-1185">Reference proteome</keyword>
<dbReference type="AlphaFoldDB" id="A0A310SLL0"/>
<sequence>MSAKLESLRDLANESNELLKWFERRDSLKDETLSEDKRPGEGTMIPDSESVCQTSEAAVRSTDVYRKIKNIPEGEAASVTAWKRYQQLVAIVESRGGKFNRKSMIEAIFRGNDLVYASH</sequence>
<evidence type="ECO:0000313" key="3">
    <source>
        <dbReference type="Proteomes" id="UP000250275"/>
    </source>
</evidence>
<feature type="region of interest" description="Disordered" evidence="1">
    <location>
        <begin position="32"/>
        <end position="53"/>
    </location>
</feature>
<organism evidence="2 3">
    <name type="scientific">Eufriesea mexicana</name>
    <dbReference type="NCBI Taxonomy" id="516756"/>
    <lineage>
        <taxon>Eukaryota</taxon>
        <taxon>Metazoa</taxon>
        <taxon>Ecdysozoa</taxon>
        <taxon>Arthropoda</taxon>
        <taxon>Hexapoda</taxon>
        <taxon>Insecta</taxon>
        <taxon>Pterygota</taxon>
        <taxon>Neoptera</taxon>
        <taxon>Endopterygota</taxon>
        <taxon>Hymenoptera</taxon>
        <taxon>Apocrita</taxon>
        <taxon>Aculeata</taxon>
        <taxon>Apoidea</taxon>
        <taxon>Anthophila</taxon>
        <taxon>Apidae</taxon>
        <taxon>Eufriesea</taxon>
    </lineage>
</organism>
<evidence type="ECO:0000313" key="2">
    <source>
        <dbReference type="EMBL" id="OAD55325.1"/>
    </source>
</evidence>